<evidence type="ECO:0000313" key="1">
    <source>
        <dbReference type="EMBL" id="MFC6040461.1"/>
    </source>
</evidence>
<reference evidence="2" key="1">
    <citation type="journal article" date="2019" name="Int. J. Syst. Evol. Microbiol.">
        <title>The Global Catalogue of Microorganisms (GCM) 10K type strain sequencing project: providing services to taxonomists for standard genome sequencing and annotation.</title>
        <authorList>
            <consortium name="The Broad Institute Genomics Platform"/>
            <consortium name="The Broad Institute Genome Sequencing Center for Infectious Disease"/>
            <person name="Wu L."/>
            <person name="Ma J."/>
        </authorList>
    </citation>
    <scope>NUCLEOTIDE SEQUENCE [LARGE SCALE GENOMIC DNA]</scope>
    <source>
        <strain evidence="2">CCUG 54527</strain>
    </source>
</reference>
<dbReference type="RefSeq" id="WP_377734949.1">
    <property type="nucleotide sequence ID" value="NZ_JBHSRI010000024.1"/>
</dbReference>
<comment type="caution">
    <text evidence="1">The sequence shown here is derived from an EMBL/GenBank/DDBJ whole genome shotgun (WGS) entry which is preliminary data.</text>
</comment>
<name>A0ABW1LAY8_9BACL</name>
<protein>
    <submittedName>
        <fullName evidence="1">Antitoxin VbhA family protein</fullName>
    </submittedName>
</protein>
<dbReference type="Gene3D" id="1.10.8.1050">
    <property type="entry name" value="Antitoxin VbhA-like"/>
    <property type="match status" value="1"/>
</dbReference>
<dbReference type="Proteomes" id="UP001596170">
    <property type="component" value="Unassembled WGS sequence"/>
</dbReference>
<keyword evidence="2" id="KW-1185">Reference proteome</keyword>
<proteinExistence type="predicted"/>
<dbReference type="EMBL" id="JBHSRI010000024">
    <property type="protein sequence ID" value="MFC6040461.1"/>
    <property type="molecule type" value="Genomic_DNA"/>
</dbReference>
<sequence>MQLRKATTKNEREKRVLFATGMAAIDGGKPTDYTKKLLRDYENGVLTSSEVKKAILAKYTNIK</sequence>
<organism evidence="1 2">
    <name type="scientific">Paenisporosarcina macmurdoensis</name>
    <dbReference type="NCBI Taxonomy" id="212659"/>
    <lineage>
        <taxon>Bacteria</taxon>
        <taxon>Bacillati</taxon>
        <taxon>Bacillota</taxon>
        <taxon>Bacilli</taxon>
        <taxon>Bacillales</taxon>
        <taxon>Caryophanaceae</taxon>
        <taxon>Paenisporosarcina</taxon>
    </lineage>
</organism>
<accession>A0ABW1LAY8</accession>
<dbReference type="InterPro" id="IPR033788">
    <property type="entry name" value="VbhA-like"/>
</dbReference>
<dbReference type="InterPro" id="IPR043038">
    <property type="entry name" value="VbhA_sf"/>
</dbReference>
<dbReference type="CDD" id="cd11586">
    <property type="entry name" value="VbhA_like"/>
    <property type="match status" value="1"/>
</dbReference>
<gene>
    <name evidence="1" type="ORF">ACFPYN_13620</name>
</gene>
<evidence type="ECO:0000313" key="2">
    <source>
        <dbReference type="Proteomes" id="UP001596170"/>
    </source>
</evidence>